<dbReference type="Pfam" id="PF22612">
    <property type="entry name" value="GH113"/>
    <property type="match status" value="1"/>
</dbReference>
<sequence length="336" mass="39291">MRYSIILFMTLIIFSCKSELKEKVKRINGVSLVASRAPVSPEQAIAVKNINANYAALMPFGFVKELDHPEIIFNKEKQWFGETEAGVAQYAEVLDSIGIKAMLKPQLWIWKGEFTGDLSMRNEKHWKEFETQYRSFILHYAAVAEKLNIPIFCIGTELNNFVSERSEFFEILIKEIREIYHGKLTYAENWDVYTNVPFWKDLDYIGIDAYFPLSEDRTPSVKVLKEGWEKHKEQMEKLSKTINKPVLFTEYGYRSMDYAAKAPWEHHRLEAVANHEIQINALSALYDTFWEEPWFAGGFLWKWFPEETAGGEKNNRFTVQNKPALKTVTSYYKKTK</sequence>
<dbReference type="GO" id="GO:0016787">
    <property type="term" value="F:hydrolase activity"/>
    <property type="evidence" value="ECO:0007669"/>
    <property type="project" value="UniProtKB-KW"/>
</dbReference>
<accession>A0ABS9J0V8</accession>
<name>A0ABS9J0V8_9FLAO</name>
<evidence type="ECO:0000313" key="1">
    <source>
        <dbReference type="EMBL" id="MCF8713970.1"/>
    </source>
</evidence>
<dbReference type="Gene3D" id="3.20.20.80">
    <property type="entry name" value="Glycosidases"/>
    <property type="match status" value="1"/>
</dbReference>
<gene>
    <name evidence="1" type="ORF">JM658_03940</name>
</gene>
<evidence type="ECO:0000313" key="2">
    <source>
        <dbReference type="Proteomes" id="UP000829517"/>
    </source>
</evidence>
<dbReference type="SUPFAM" id="SSF51445">
    <property type="entry name" value="(Trans)glycosidases"/>
    <property type="match status" value="1"/>
</dbReference>
<keyword evidence="1" id="KW-0378">Hydrolase</keyword>
<dbReference type="InterPro" id="IPR055151">
    <property type="entry name" value="GH113"/>
</dbReference>
<organism evidence="1 2">
    <name type="scientific">Joostella atrarenae</name>
    <dbReference type="NCBI Taxonomy" id="679257"/>
    <lineage>
        <taxon>Bacteria</taxon>
        <taxon>Pseudomonadati</taxon>
        <taxon>Bacteroidota</taxon>
        <taxon>Flavobacteriia</taxon>
        <taxon>Flavobacteriales</taxon>
        <taxon>Flavobacteriaceae</taxon>
        <taxon>Joostella</taxon>
    </lineage>
</organism>
<dbReference type="Proteomes" id="UP000829517">
    <property type="component" value="Unassembled WGS sequence"/>
</dbReference>
<dbReference type="CDD" id="cd19608">
    <property type="entry name" value="GH113_mannanase-like"/>
    <property type="match status" value="1"/>
</dbReference>
<comment type="caution">
    <text evidence="1">The sequence shown here is derived from an EMBL/GenBank/DDBJ whole genome shotgun (WGS) entry which is preliminary data.</text>
</comment>
<protein>
    <submittedName>
        <fullName evidence="1">Glycoside hydrolase</fullName>
    </submittedName>
</protein>
<dbReference type="PROSITE" id="PS51257">
    <property type="entry name" value="PROKAR_LIPOPROTEIN"/>
    <property type="match status" value="1"/>
</dbReference>
<dbReference type="EMBL" id="JAETXX010000001">
    <property type="protein sequence ID" value="MCF8713970.1"/>
    <property type="molecule type" value="Genomic_DNA"/>
</dbReference>
<dbReference type="InterPro" id="IPR017853">
    <property type="entry name" value="GH"/>
</dbReference>
<proteinExistence type="predicted"/>
<reference evidence="1 2" key="1">
    <citation type="submission" date="2021-01" db="EMBL/GenBank/DDBJ databases">
        <title>Genome sequencing of Joostella atrarenae M1-2 (= KCTC 23194).</title>
        <authorList>
            <person name="Zakaria M.R."/>
            <person name="Lam M.Q."/>
            <person name="Chong C.S."/>
        </authorList>
    </citation>
    <scope>NUCLEOTIDE SEQUENCE [LARGE SCALE GENOMIC DNA]</scope>
    <source>
        <strain evidence="1 2">M1-2</strain>
    </source>
</reference>
<keyword evidence="2" id="KW-1185">Reference proteome</keyword>